<sequence>MEIISLKNICIKFYKNSVLKKSAYLHQQIQTLDSEVFRNCTQLMVIKSKFSISTRQLIRKNYGFNRHPFFCQKQSMDCLATFYSSRFAKENFVNT</sequence>
<accession>A0A8S1XLM8</accession>
<evidence type="ECO:0000313" key="2">
    <source>
        <dbReference type="Proteomes" id="UP000683925"/>
    </source>
</evidence>
<comment type="caution">
    <text evidence="1">The sequence shown here is derived from an EMBL/GenBank/DDBJ whole genome shotgun (WGS) entry which is preliminary data.</text>
</comment>
<organism evidence="1 2">
    <name type="scientific">Paramecium octaurelia</name>
    <dbReference type="NCBI Taxonomy" id="43137"/>
    <lineage>
        <taxon>Eukaryota</taxon>
        <taxon>Sar</taxon>
        <taxon>Alveolata</taxon>
        <taxon>Ciliophora</taxon>
        <taxon>Intramacronucleata</taxon>
        <taxon>Oligohymenophorea</taxon>
        <taxon>Peniculida</taxon>
        <taxon>Parameciidae</taxon>
        <taxon>Paramecium</taxon>
    </lineage>
</organism>
<keyword evidence="2" id="KW-1185">Reference proteome</keyword>
<dbReference type="AlphaFoldDB" id="A0A8S1XLM8"/>
<reference evidence="1" key="1">
    <citation type="submission" date="2021-01" db="EMBL/GenBank/DDBJ databases">
        <authorList>
            <consortium name="Genoscope - CEA"/>
            <person name="William W."/>
        </authorList>
    </citation>
    <scope>NUCLEOTIDE SEQUENCE</scope>
</reference>
<gene>
    <name evidence="1" type="ORF">POCTA_138.1.T1260044</name>
</gene>
<evidence type="ECO:0000313" key="1">
    <source>
        <dbReference type="EMBL" id="CAD8202033.1"/>
    </source>
</evidence>
<dbReference type="Proteomes" id="UP000683925">
    <property type="component" value="Unassembled WGS sequence"/>
</dbReference>
<dbReference type="EMBL" id="CAJJDP010000126">
    <property type="protein sequence ID" value="CAD8202033.1"/>
    <property type="molecule type" value="Genomic_DNA"/>
</dbReference>
<protein>
    <submittedName>
        <fullName evidence="1">Uncharacterized protein</fullName>
    </submittedName>
</protein>
<proteinExistence type="predicted"/>
<name>A0A8S1XLM8_PAROT</name>